<gene>
    <name evidence="1" type="ORF">METZ01_LOCUS336840</name>
</gene>
<evidence type="ECO:0008006" key="2">
    <source>
        <dbReference type="Google" id="ProtNLM"/>
    </source>
</evidence>
<evidence type="ECO:0000313" key="1">
    <source>
        <dbReference type="EMBL" id="SVC83986.1"/>
    </source>
</evidence>
<dbReference type="Gene3D" id="3.90.1170.40">
    <property type="entry name" value="Molybdopterin biosynthesis MoaE subunit"/>
    <property type="match status" value="1"/>
</dbReference>
<proteinExistence type="predicted"/>
<dbReference type="InterPro" id="IPR003448">
    <property type="entry name" value="Mopterin_biosynth_MoaE"/>
</dbReference>
<dbReference type="CDD" id="cd00756">
    <property type="entry name" value="MoaE"/>
    <property type="match status" value="1"/>
</dbReference>
<protein>
    <recommendedName>
        <fullName evidence="2">Molybdopterin synthase catalytic subunit</fullName>
    </recommendedName>
</protein>
<dbReference type="EMBL" id="UINC01113994">
    <property type="protein sequence ID" value="SVC83986.1"/>
    <property type="molecule type" value="Genomic_DNA"/>
</dbReference>
<dbReference type="PANTHER" id="PTHR23404">
    <property type="entry name" value="MOLYBDOPTERIN SYNTHASE RELATED"/>
    <property type="match status" value="1"/>
</dbReference>
<accession>A0A382QEW6</accession>
<dbReference type="GO" id="GO:0006777">
    <property type="term" value="P:Mo-molybdopterin cofactor biosynthetic process"/>
    <property type="evidence" value="ECO:0007669"/>
    <property type="project" value="InterPro"/>
</dbReference>
<sequence length="156" mass="17120">MIKLQREDFDVGAELSALSRGQHNIGGIAAFVGVVREIGSDGAPGAMTLEHYPGMTERKLTEIEADALTRWPLDAVLIIHRYGRLEPGDQIVLVITASAHRTAALEACQFLIDWLKTKAPFWKFEETAGGGKWVDARSSDELATARWLEMDGRGAD</sequence>
<dbReference type="InterPro" id="IPR036563">
    <property type="entry name" value="MoaE_sf"/>
</dbReference>
<reference evidence="1" key="1">
    <citation type="submission" date="2018-05" db="EMBL/GenBank/DDBJ databases">
        <authorList>
            <person name="Lanie J.A."/>
            <person name="Ng W.-L."/>
            <person name="Kazmierczak K.M."/>
            <person name="Andrzejewski T.M."/>
            <person name="Davidsen T.M."/>
            <person name="Wayne K.J."/>
            <person name="Tettelin H."/>
            <person name="Glass J.I."/>
            <person name="Rusch D."/>
            <person name="Podicherti R."/>
            <person name="Tsui H.-C.T."/>
            <person name="Winkler M.E."/>
        </authorList>
    </citation>
    <scope>NUCLEOTIDE SEQUENCE</scope>
</reference>
<dbReference type="Pfam" id="PF02391">
    <property type="entry name" value="MoaE"/>
    <property type="match status" value="1"/>
</dbReference>
<dbReference type="SUPFAM" id="SSF54690">
    <property type="entry name" value="Molybdopterin synthase subunit MoaE"/>
    <property type="match status" value="1"/>
</dbReference>
<name>A0A382QEW6_9ZZZZ</name>
<organism evidence="1">
    <name type="scientific">marine metagenome</name>
    <dbReference type="NCBI Taxonomy" id="408172"/>
    <lineage>
        <taxon>unclassified sequences</taxon>
        <taxon>metagenomes</taxon>
        <taxon>ecological metagenomes</taxon>
    </lineage>
</organism>
<dbReference type="AlphaFoldDB" id="A0A382QEW6"/>